<dbReference type="CDD" id="cd18186">
    <property type="entry name" value="BTB_POZ_ZBTB_KLHL-like"/>
    <property type="match status" value="1"/>
</dbReference>
<dbReference type="Gene3D" id="1.25.40.420">
    <property type="match status" value="1"/>
</dbReference>
<dbReference type="PROSITE" id="PS50097">
    <property type="entry name" value="BTB"/>
    <property type="match status" value="1"/>
</dbReference>
<dbReference type="InterPro" id="IPR011333">
    <property type="entry name" value="SKP1/BTB/POZ_sf"/>
</dbReference>
<sequence>MVKKFCEEIVAHYKKLYETGIDYDVKIYTGENPNVKEFHAHSLILKTQSEFFKISFEKGIQKKDGYFIIKLNNSPKTFEVLLRYMYFGCVDLLKLKPNEILALLIPSDEFGLNPLSDYIQEILIKKHRKFILNNIIEVIESIYQKNSFNQLWDLCLRHICDHPDYLFGSSKFLTFNPTILESFLKRDDLNVSNEIILWDNLLKWACGQNPIIQQDIKTWGKNDFIVMERRLYRFIPLIRFHYISPEDFRSKVYPYKDLLPNDLINNIFDYQKLDKKPFIKQLPRCTSTIIKSQHFAIFSSWIDKKESFYYNLTNIPYDFKLLYRSSRNGELISAFHEACDNKGPTIVIAKIKHSEEIVGGYNPLEWNTSGLWKSTRDSFLFSFKNRMNLNSSKVGYSKGDQYSIHCGLGYGPFFGIGIDLGCNSDGTWISSISASSSYSKINLPSIFMVDDYEVFQVIIKK</sequence>
<dbReference type="InterPro" id="IPR011705">
    <property type="entry name" value="BACK"/>
</dbReference>
<dbReference type="Proteomes" id="UP000022910">
    <property type="component" value="Unassembled WGS sequence"/>
</dbReference>
<proteinExistence type="predicted"/>
<evidence type="ECO:0000313" key="4">
    <source>
        <dbReference type="Proteomes" id="UP000022910"/>
    </source>
</evidence>
<dbReference type="InterPro" id="IPR000210">
    <property type="entry name" value="BTB/POZ_dom"/>
</dbReference>
<organism evidence="3 4">
    <name type="scientific">Rhizophagus irregularis (strain DAOM 197198w)</name>
    <name type="common">Glomus intraradices</name>
    <dbReference type="NCBI Taxonomy" id="1432141"/>
    <lineage>
        <taxon>Eukaryota</taxon>
        <taxon>Fungi</taxon>
        <taxon>Fungi incertae sedis</taxon>
        <taxon>Mucoromycota</taxon>
        <taxon>Glomeromycotina</taxon>
        <taxon>Glomeromycetes</taxon>
        <taxon>Glomerales</taxon>
        <taxon>Glomeraceae</taxon>
        <taxon>Rhizophagus</taxon>
    </lineage>
</organism>
<gene>
    <name evidence="3" type="ORF">RirG_196690</name>
</gene>
<dbReference type="PROSITE" id="PS51886">
    <property type="entry name" value="TLDC"/>
    <property type="match status" value="1"/>
</dbReference>
<dbReference type="PANTHER" id="PTHR24410">
    <property type="entry name" value="HL07962P-RELATED"/>
    <property type="match status" value="1"/>
</dbReference>
<evidence type="ECO:0000259" key="2">
    <source>
        <dbReference type="PROSITE" id="PS51886"/>
    </source>
</evidence>
<dbReference type="InterPro" id="IPR006571">
    <property type="entry name" value="TLDc_dom"/>
</dbReference>
<dbReference type="SUPFAM" id="SSF54695">
    <property type="entry name" value="POZ domain"/>
    <property type="match status" value="1"/>
</dbReference>
<dbReference type="Pfam" id="PF00651">
    <property type="entry name" value="BTB"/>
    <property type="match status" value="1"/>
</dbReference>
<dbReference type="SMART" id="SM00584">
    <property type="entry name" value="TLDc"/>
    <property type="match status" value="1"/>
</dbReference>
<feature type="domain" description="BTB" evidence="1">
    <location>
        <begin position="23"/>
        <end position="94"/>
    </location>
</feature>
<dbReference type="EMBL" id="JEMT01026691">
    <property type="protein sequence ID" value="EXX58577.1"/>
    <property type="molecule type" value="Genomic_DNA"/>
</dbReference>
<name>A0A015IMZ5_RHIIW</name>
<evidence type="ECO:0000259" key="1">
    <source>
        <dbReference type="PROSITE" id="PS50097"/>
    </source>
</evidence>
<dbReference type="Pfam" id="PF07534">
    <property type="entry name" value="TLD"/>
    <property type="match status" value="1"/>
</dbReference>
<keyword evidence="4" id="KW-1185">Reference proteome</keyword>
<evidence type="ECO:0008006" key="5">
    <source>
        <dbReference type="Google" id="ProtNLM"/>
    </source>
</evidence>
<dbReference type="InterPro" id="IPR051481">
    <property type="entry name" value="BTB-POZ/Galectin-3-binding"/>
</dbReference>
<dbReference type="Pfam" id="PF07707">
    <property type="entry name" value="BACK"/>
    <property type="match status" value="1"/>
</dbReference>
<accession>A0A015IMZ5</accession>
<evidence type="ECO:0000313" key="3">
    <source>
        <dbReference type="EMBL" id="EXX58577.1"/>
    </source>
</evidence>
<dbReference type="AlphaFoldDB" id="A0A015IMZ5"/>
<dbReference type="SMART" id="SM00225">
    <property type="entry name" value="BTB"/>
    <property type="match status" value="1"/>
</dbReference>
<dbReference type="PANTHER" id="PTHR24410:SF23">
    <property type="entry name" value="BTB DOMAIN-CONTAINING PROTEIN-RELATED"/>
    <property type="match status" value="1"/>
</dbReference>
<feature type="domain" description="TLDc" evidence="2">
    <location>
        <begin position="288"/>
        <end position="458"/>
    </location>
</feature>
<dbReference type="HOGENOM" id="CLU_021542_0_1_1"/>
<dbReference type="Gene3D" id="3.30.710.10">
    <property type="entry name" value="Potassium Channel Kv1.1, Chain A"/>
    <property type="match status" value="1"/>
</dbReference>
<protein>
    <recommendedName>
        <fullName evidence="5">Serine-enriched protein</fullName>
    </recommendedName>
</protein>
<reference evidence="3 4" key="1">
    <citation type="submission" date="2014-02" db="EMBL/GenBank/DDBJ databases">
        <title>Single nucleus genome sequencing reveals high similarity among nuclei of an endomycorrhizal fungus.</title>
        <authorList>
            <person name="Lin K."/>
            <person name="Geurts R."/>
            <person name="Zhang Z."/>
            <person name="Limpens E."/>
            <person name="Saunders D.G."/>
            <person name="Mu D."/>
            <person name="Pang E."/>
            <person name="Cao H."/>
            <person name="Cha H."/>
            <person name="Lin T."/>
            <person name="Zhou Q."/>
            <person name="Shang Y."/>
            <person name="Li Y."/>
            <person name="Ivanov S."/>
            <person name="Sharma T."/>
            <person name="Velzen R.V."/>
            <person name="Ruijter N.D."/>
            <person name="Aanen D.K."/>
            <person name="Win J."/>
            <person name="Kamoun S."/>
            <person name="Bisseling T."/>
            <person name="Huang S."/>
        </authorList>
    </citation>
    <scope>NUCLEOTIDE SEQUENCE [LARGE SCALE GENOMIC DNA]</scope>
    <source>
        <strain evidence="4">DAOM197198w</strain>
    </source>
</reference>
<comment type="caution">
    <text evidence="3">The sequence shown here is derived from an EMBL/GenBank/DDBJ whole genome shotgun (WGS) entry which is preliminary data.</text>
</comment>